<feature type="domain" description="LicD/FKTN/FKRP nucleotidyltransferase" evidence="2">
    <location>
        <begin position="311"/>
        <end position="414"/>
    </location>
</feature>
<evidence type="ECO:0000259" key="2">
    <source>
        <dbReference type="Pfam" id="PF04991"/>
    </source>
</evidence>
<sequence length="601" mass="70902">MIPRFYNKKIKVGFLILTFSLIIFYILNVNIINNEISQELLESHALYQSKRSPFNPRYSTNEVFNYINNEETPIASKLGDGIVFHWDDWVDLSSGDKILNKYKKNNPNGECDEFLKKYASVNGYYMESYNKKIYRGMSNLYCLKEIPSKIIAVSDDNFVEIPVINKLRIGLNNETIHKQPTKHDLINQISRFDSKPNENFQIFKFRHLQKQIDVKAEDFVFNPNLEIFKLQKKLNDDSITNDELNYLKFLEYADSIVDSADRFFKYPWIYSDVVKGRSHHLAYPFFKRFIGDRERQSVIHHMVRAWFKFAEANNFASWVNYGSLLGWAYNGVNMPWDTDIDIQLPIAHLDRLAREFNQSLILENPRYGNSKYLLEVSPTYIRQGNGRNFIDARFIDINSGLYIDISALSHSNFNPPKEFYNDLPWDQQVDHSKAMSIHCKNWNWHSLEEILPIRHTWFEGASIYIPHNVSRILTRKYGKSSFTTKSHFANHNYQKDINMWVPDEICSKSPSLNNRFQNLNQTKLTLEGACNNPILQDEYQIIAECAHRHLKTNIDVDHFTDYDILKLNDLPLFRKDSWDYFNDLNLGLVNTDRWYVRDDVL</sequence>
<dbReference type="STRING" id="984485.A0A1E4RBN5"/>
<dbReference type="PANTHER" id="PTHR43404:SF1">
    <property type="entry name" value="MNN4P"/>
    <property type="match status" value="1"/>
</dbReference>
<dbReference type="RefSeq" id="XP_020073713.1">
    <property type="nucleotide sequence ID" value="XM_020219907.1"/>
</dbReference>
<keyword evidence="1" id="KW-0472">Membrane</keyword>
<dbReference type="GO" id="GO:0009100">
    <property type="term" value="P:glycoprotein metabolic process"/>
    <property type="evidence" value="ECO:0007669"/>
    <property type="project" value="UniProtKB-ARBA"/>
</dbReference>
<name>A0A1E4RBN5_9ASCO</name>
<evidence type="ECO:0000313" key="3">
    <source>
        <dbReference type="EMBL" id="ODV64646.1"/>
    </source>
</evidence>
<dbReference type="InterPro" id="IPR007074">
    <property type="entry name" value="LicD/FKTN/FKRP_NTP_transf"/>
</dbReference>
<keyword evidence="1" id="KW-0812">Transmembrane</keyword>
<dbReference type="GeneID" id="30994457"/>
<reference evidence="4" key="1">
    <citation type="submission" date="2016-05" db="EMBL/GenBank/DDBJ databases">
        <title>Comparative genomics of biotechnologically important yeasts.</title>
        <authorList>
            <consortium name="DOE Joint Genome Institute"/>
            <person name="Riley R."/>
            <person name="Haridas S."/>
            <person name="Wolfe K.H."/>
            <person name="Lopes M.R."/>
            <person name="Hittinger C.T."/>
            <person name="Goker M."/>
            <person name="Salamov A."/>
            <person name="Wisecaver J."/>
            <person name="Long T.M."/>
            <person name="Aerts A.L."/>
            <person name="Barry K."/>
            <person name="Choi C."/>
            <person name="Clum A."/>
            <person name="Coughlan A.Y."/>
            <person name="Deshpande S."/>
            <person name="Douglass A.P."/>
            <person name="Hanson S.J."/>
            <person name="Klenk H.-P."/>
            <person name="Labutti K."/>
            <person name="Lapidus A."/>
            <person name="Lindquist E."/>
            <person name="Lipzen A."/>
            <person name="Meier-Kolthoff J.P."/>
            <person name="Ohm R.A."/>
            <person name="Otillar R.P."/>
            <person name="Pangilinan J."/>
            <person name="Peng Y."/>
            <person name="Rokas A."/>
            <person name="Rosa C.A."/>
            <person name="Scheuner C."/>
            <person name="Sibirny A.A."/>
            <person name="Slot J.C."/>
            <person name="Stielow J.B."/>
            <person name="Sun H."/>
            <person name="Kurtzman C.P."/>
            <person name="Blackwell M."/>
            <person name="Grigoriev I.V."/>
            <person name="Jeffries T.W."/>
        </authorList>
    </citation>
    <scope>NUCLEOTIDE SEQUENCE [LARGE SCALE GENOMIC DNA]</scope>
    <source>
        <strain evidence="4">NRRL Y-1933</strain>
    </source>
</reference>
<evidence type="ECO:0000313" key="4">
    <source>
        <dbReference type="Proteomes" id="UP000095085"/>
    </source>
</evidence>
<dbReference type="EMBL" id="KV454547">
    <property type="protein sequence ID" value="ODV64646.1"/>
    <property type="molecule type" value="Genomic_DNA"/>
</dbReference>
<feature type="transmembrane region" description="Helical" evidence="1">
    <location>
        <begin position="12"/>
        <end position="32"/>
    </location>
</feature>
<keyword evidence="4" id="KW-1185">Reference proteome</keyword>
<dbReference type="InterPro" id="IPR052942">
    <property type="entry name" value="LPS_cholinephosphotransferase"/>
</dbReference>
<keyword evidence="1" id="KW-1133">Transmembrane helix</keyword>
<proteinExistence type="predicted"/>
<dbReference type="PANTHER" id="PTHR43404">
    <property type="entry name" value="LIPOPOLYSACCHARIDE CHOLINEPHOSPHOTRANSFERASE LICD"/>
    <property type="match status" value="1"/>
</dbReference>
<accession>A0A1E4RBN5</accession>
<organism evidence="3 4">
    <name type="scientific">Hyphopichia burtonii NRRL Y-1933</name>
    <dbReference type="NCBI Taxonomy" id="984485"/>
    <lineage>
        <taxon>Eukaryota</taxon>
        <taxon>Fungi</taxon>
        <taxon>Dikarya</taxon>
        <taxon>Ascomycota</taxon>
        <taxon>Saccharomycotina</taxon>
        <taxon>Pichiomycetes</taxon>
        <taxon>Debaryomycetaceae</taxon>
        <taxon>Hyphopichia</taxon>
    </lineage>
</organism>
<dbReference type="Pfam" id="PF04991">
    <property type="entry name" value="LicD"/>
    <property type="match status" value="1"/>
</dbReference>
<dbReference type="Proteomes" id="UP000095085">
    <property type="component" value="Unassembled WGS sequence"/>
</dbReference>
<protein>
    <recommendedName>
        <fullName evidence="2">LicD/FKTN/FKRP nucleotidyltransferase domain-containing protein</fullName>
    </recommendedName>
</protein>
<evidence type="ECO:0000256" key="1">
    <source>
        <dbReference type="SAM" id="Phobius"/>
    </source>
</evidence>
<gene>
    <name evidence="3" type="ORF">HYPBUDRAFT_145313</name>
</gene>
<dbReference type="AlphaFoldDB" id="A0A1E4RBN5"/>
<dbReference type="OrthoDB" id="444255at2759"/>